<accession>A0A067D742</accession>
<keyword evidence="2" id="KW-0808">Transferase</keyword>
<dbReference type="InterPro" id="IPR000719">
    <property type="entry name" value="Prot_kinase_dom"/>
</dbReference>
<organism evidence="2 3">
    <name type="scientific">Saprolegnia parasitica (strain CBS 223.65)</name>
    <dbReference type="NCBI Taxonomy" id="695850"/>
    <lineage>
        <taxon>Eukaryota</taxon>
        <taxon>Sar</taxon>
        <taxon>Stramenopiles</taxon>
        <taxon>Oomycota</taxon>
        <taxon>Saprolegniomycetes</taxon>
        <taxon>Saprolegniales</taxon>
        <taxon>Saprolegniaceae</taxon>
        <taxon>Saprolegnia</taxon>
    </lineage>
</organism>
<evidence type="ECO:0000313" key="2">
    <source>
        <dbReference type="EMBL" id="KDO34822.1"/>
    </source>
</evidence>
<dbReference type="InterPro" id="IPR001245">
    <property type="entry name" value="Ser-Thr/Tyr_kinase_cat_dom"/>
</dbReference>
<dbReference type="InterPro" id="IPR011009">
    <property type="entry name" value="Kinase-like_dom_sf"/>
</dbReference>
<proteinExistence type="predicted"/>
<dbReference type="PANTHER" id="PTHR44329:SF214">
    <property type="entry name" value="PROTEIN KINASE DOMAIN-CONTAINING PROTEIN"/>
    <property type="match status" value="1"/>
</dbReference>
<evidence type="ECO:0000313" key="3">
    <source>
        <dbReference type="Proteomes" id="UP000030745"/>
    </source>
</evidence>
<dbReference type="Gene3D" id="3.30.200.20">
    <property type="entry name" value="Phosphorylase Kinase, domain 1"/>
    <property type="match status" value="1"/>
</dbReference>
<dbReference type="SUPFAM" id="SSF56112">
    <property type="entry name" value="Protein kinase-like (PK-like)"/>
    <property type="match status" value="1"/>
</dbReference>
<protein>
    <submittedName>
        <fullName evidence="2">TKL protein kinase</fullName>
    </submittedName>
</protein>
<reference evidence="2 3" key="1">
    <citation type="journal article" date="2013" name="PLoS Genet.">
        <title>Distinctive expansion of potential virulence genes in the genome of the oomycete fish pathogen Saprolegnia parasitica.</title>
        <authorList>
            <person name="Jiang R.H."/>
            <person name="de Bruijn I."/>
            <person name="Haas B.J."/>
            <person name="Belmonte R."/>
            <person name="Lobach L."/>
            <person name="Christie J."/>
            <person name="van den Ackerveken G."/>
            <person name="Bottin A."/>
            <person name="Bulone V."/>
            <person name="Diaz-Moreno S.M."/>
            <person name="Dumas B."/>
            <person name="Fan L."/>
            <person name="Gaulin E."/>
            <person name="Govers F."/>
            <person name="Grenville-Briggs L.J."/>
            <person name="Horner N.R."/>
            <person name="Levin J.Z."/>
            <person name="Mammella M."/>
            <person name="Meijer H.J."/>
            <person name="Morris P."/>
            <person name="Nusbaum C."/>
            <person name="Oome S."/>
            <person name="Phillips A.J."/>
            <person name="van Rooyen D."/>
            <person name="Rzeszutek E."/>
            <person name="Saraiva M."/>
            <person name="Secombes C.J."/>
            <person name="Seidl M.F."/>
            <person name="Snel B."/>
            <person name="Stassen J.H."/>
            <person name="Sykes S."/>
            <person name="Tripathy S."/>
            <person name="van den Berg H."/>
            <person name="Vega-Arreguin J.C."/>
            <person name="Wawra S."/>
            <person name="Young S.K."/>
            <person name="Zeng Q."/>
            <person name="Dieguez-Uribeondo J."/>
            <person name="Russ C."/>
            <person name="Tyler B.M."/>
            <person name="van West P."/>
        </authorList>
    </citation>
    <scope>NUCLEOTIDE SEQUENCE [LARGE SCALE GENOMIC DNA]</scope>
    <source>
        <strain evidence="2 3">CBS 223.65</strain>
    </source>
</reference>
<keyword evidence="2" id="KW-0418">Kinase</keyword>
<dbReference type="KEGG" id="spar:SPRG_00883"/>
<dbReference type="GeneID" id="24123507"/>
<dbReference type="AlphaFoldDB" id="A0A067D742"/>
<dbReference type="PROSITE" id="PS50011">
    <property type="entry name" value="PROTEIN_KINASE_DOM"/>
    <property type="match status" value="1"/>
</dbReference>
<dbReference type="Proteomes" id="UP000030745">
    <property type="component" value="Unassembled WGS sequence"/>
</dbReference>
<gene>
    <name evidence="2" type="ORF">SPRG_00883</name>
</gene>
<dbReference type="STRING" id="695850.A0A067D742"/>
<evidence type="ECO:0000259" key="1">
    <source>
        <dbReference type="PROSITE" id="PS50011"/>
    </source>
</evidence>
<dbReference type="Gene3D" id="1.10.510.10">
    <property type="entry name" value="Transferase(Phosphotransferase) domain 1"/>
    <property type="match status" value="1"/>
</dbReference>
<dbReference type="GO" id="GO:0005524">
    <property type="term" value="F:ATP binding"/>
    <property type="evidence" value="ECO:0007669"/>
    <property type="project" value="InterPro"/>
</dbReference>
<name>A0A067D742_SAPPC</name>
<dbReference type="PANTHER" id="PTHR44329">
    <property type="entry name" value="SERINE/THREONINE-PROTEIN KINASE TNNI3K-RELATED"/>
    <property type="match status" value="1"/>
</dbReference>
<dbReference type="OrthoDB" id="1034557at2759"/>
<sequence length="580" mass="62155">MSSGLNVVATLRNQSPLVATYAPTIAPPDDVVQLLATHELAWASLPPTAKNAVLWALGYVRAGTSYYKVYTKKSSAPTMERIQIAFADLSNSCNPDSPCGQNKAVTRTCPVMVSMLKCAIDPTSGIPSSAAIPSAPSGVLWGWTDGGSLKSNITLTANTAEGMPYSIHLNADNDICGSLAVMSSTVPCALYTAANAASYERPQPPPELTAWLQTLQSTATTAPTPSHSFARVFGRRRRQHKDPKDVYLEVDDVHLSLQEVDTANQCLGEAFPDLALFQVDSAISLKRLDYTSVHFERRLASANGYDVLVGFFDQTRVTIKRLAADARQPSENLVIFTGAVRIMAGINHPQLTAVVGVGWDLLENLCIVTEFMAHGSLRDALDAQLGASSSGGKKARQQPASPAWTWKNEKLAIAMDVAKALVYLHTLEEPTAHAGLTSRDVFLVPGTPLAAKVNSAALHPTPLLPDSNGATVANLEWTAPEVLTGHAATLAADIYAFGILLCELDTCALPYSEGRSSRSDATQSNLLQRIVKDGLRPELSSSSTQPLRELIALCVDKDPSTRPTAMMLVFHLRSKVKPSL</sequence>
<dbReference type="Pfam" id="PF07714">
    <property type="entry name" value="PK_Tyr_Ser-Thr"/>
    <property type="match status" value="1"/>
</dbReference>
<keyword evidence="3" id="KW-1185">Reference proteome</keyword>
<feature type="domain" description="Protein kinase" evidence="1">
    <location>
        <begin position="293"/>
        <end position="574"/>
    </location>
</feature>
<dbReference type="VEuPathDB" id="FungiDB:SPRG_00883"/>
<dbReference type="RefSeq" id="XP_012194486.1">
    <property type="nucleotide sequence ID" value="XM_012339096.1"/>
</dbReference>
<dbReference type="InterPro" id="IPR051681">
    <property type="entry name" value="Ser/Thr_Kinases-Pseudokinases"/>
</dbReference>
<dbReference type="GO" id="GO:0004674">
    <property type="term" value="F:protein serine/threonine kinase activity"/>
    <property type="evidence" value="ECO:0007669"/>
    <property type="project" value="TreeGrafter"/>
</dbReference>
<dbReference type="OMA" id="RIQIAFA"/>
<dbReference type="EMBL" id="KK583190">
    <property type="protein sequence ID" value="KDO34822.1"/>
    <property type="molecule type" value="Genomic_DNA"/>
</dbReference>